<feature type="region of interest" description="Disordered" evidence="1">
    <location>
        <begin position="1"/>
        <end position="104"/>
    </location>
</feature>
<keyword evidence="4" id="KW-1185">Reference proteome</keyword>
<evidence type="ECO:0000313" key="5">
    <source>
        <dbReference type="Proteomes" id="UP000190744"/>
    </source>
</evidence>
<accession>A0A0F7THS1</accession>
<protein>
    <submittedName>
        <fullName evidence="2">Uncharacterized protein</fullName>
    </submittedName>
</protein>
<reference evidence="3" key="3">
    <citation type="submission" date="2015-09" db="EMBL/GenBank/DDBJ databases">
        <authorList>
            <person name="Jackson K.R."/>
            <person name="Lunt B.L."/>
            <person name="Fisher J.N.B."/>
            <person name="Gardner A.V."/>
            <person name="Bailey M.E."/>
            <person name="Deus L.M."/>
            <person name="Earl A.S."/>
            <person name="Gibby P.D."/>
            <person name="Hartmann K.A."/>
            <person name="Liu J.E."/>
            <person name="Manci A.M."/>
            <person name="Nielsen D.A."/>
            <person name="Solomon M.B."/>
            <person name="Breakwell D.P."/>
            <person name="Burnett S.H."/>
            <person name="Grose J.H."/>
        </authorList>
    </citation>
    <scope>NUCLEOTIDE SEQUENCE [LARGE SCALE GENOMIC DNA]</scope>
    <source>
        <strain evidence="3">LaBioMMi 136</strain>
    </source>
</reference>
<evidence type="ECO:0000313" key="2">
    <source>
        <dbReference type="EMBL" id="CEJ55071.1"/>
    </source>
</evidence>
<dbReference type="OrthoDB" id="4367922at2759"/>
<feature type="compositionally biased region" description="Polar residues" evidence="1">
    <location>
        <begin position="18"/>
        <end position="32"/>
    </location>
</feature>
<reference evidence="5" key="4">
    <citation type="submission" date="2015-09" db="EMBL/GenBank/DDBJ databases">
        <authorList>
            <person name="Fill T.P."/>
            <person name="Baretta J.F."/>
            <person name="de Almeida L.G."/>
            <person name="Rocha M."/>
            <person name="de Souza D.H."/>
            <person name="Malavazi I."/>
            <person name="Cerdeira L.T."/>
            <person name="Hong H."/>
            <person name="Samborskyy M."/>
            <person name="de Vasconcelos A.T."/>
            <person name="Leadlay P."/>
            <person name="Rodrigues-Filho E."/>
        </authorList>
    </citation>
    <scope>NUCLEOTIDE SEQUENCE [LARGE SCALE GENOMIC DNA]</scope>
    <source>
        <strain evidence="5">LaBioMMi 136</strain>
    </source>
</reference>
<evidence type="ECO:0000313" key="3">
    <source>
        <dbReference type="EMBL" id="OOQ87428.1"/>
    </source>
</evidence>
<gene>
    <name evidence="3" type="ORF">PEBR_17442</name>
    <name evidence="2" type="ORF">PMG11_01348</name>
</gene>
<feature type="compositionally biased region" description="Polar residues" evidence="1">
    <location>
        <begin position="40"/>
        <end position="52"/>
    </location>
</feature>
<reference evidence="4" key="2">
    <citation type="journal article" date="2015" name="Genome Announc.">
        <title>Draft genome sequence of the fungus Penicillium brasilianum MG11.</title>
        <authorList>
            <person name="Horn F."/>
            <person name="Linde J."/>
            <person name="Mattern D.J."/>
            <person name="Walther G."/>
            <person name="Guthke R."/>
            <person name="Brakhage A.A."/>
            <person name="Valiante V."/>
        </authorList>
    </citation>
    <scope>NUCLEOTIDE SEQUENCE [LARGE SCALE GENOMIC DNA]</scope>
    <source>
        <strain evidence="4">MG11</strain>
    </source>
</reference>
<name>A0A0F7THS1_PENBI</name>
<dbReference type="Proteomes" id="UP000042958">
    <property type="component" value="Unassembled WGS sequence"/>
</dbReference>
<dbReference type="Proteomes" id="UP000190744">
    <property type="component" value="Unassembled WGS sequence"/>
</dbReference>
<sequence>MSDFFRRASDALQHRQRQGSADSTDAPTSPNAAKQPEQDMANQQVGATQPESRVNEAPAGGATGSDAHPKHRYWVWGHRQENKPQQTQQSNQGRKDDTDWVIGT</sequence>
<organism evidence="2 4">
    <name type="scientific">Penicillium brasilianum</name>
    <dbReference type="NCBI Taxonomy" id="104259"/>
    <lineage>
        <taxon>Eukaryota</taxon>
        <taxon>Fungi</taxon>
        <taxon>Dikarya</taxon>
        <taxon>Ascomycota</taxon>
        <taxon>Pezizomycotina</taxon>
        <taxon>Eurotiomycetes</taxon>
        <taxon>Eurotiomycetidae</taxon>
        <taxon>Eurotiales</taxon>
        <taxon>Aspergillaceae</taxon>
        <taxon>Penicillium</taxon>
    </lineage>
</organism>
<evidence type="ECO:0000256" key="1">
    <source>
        <dbReference type="SAM" id="MobiDB-lite"/>
    </source>
</evidence>
<evidence type="ECO:0000313" key="4">
    <source>
        <dbReference type="Proteomes" id="UP000042958"/>
    </source>
</evidence>
<reference evidence="2" key="1">
    <citation type="submission" date="2014-11" db="EMBL/GenBank/DDBJ databases">
        <authorList>
            <person name="Zhu J."/>
            <person name="Qi W."/>
            <person name="Song R."/>
        </authorList>
    </citation>
    <scope>NUCLEOTIDE SEQUENCE [LARGE SCALE GENOMIC DNA]</scope>
</reference>
<dbReference type="AlphaFoldDB" id="A0A0F7THS1"/>
<dbReference type="EMBL" id="CDHK01000001">
    <property type="protein sequence ID" value="CEJ55071.1"/>
    <property type="molecule type" value="Genomic_DNA"/>
</dbReference>
<dbReference type="EMBL" id="LJBN01000125">
    <property type="protein sequence ID" value="OOQ87428.1"/>
    <property type="molecule type" value="Genomic_DNA"/>
</dbReference>
<feature type="compositionally biased region" description="Basic and acidic residues" evidence="1">
    <location>
        <begin position="1"/>
        <end position="13"/>
    </location>
</feature>
<proteinExistence type="predicted"/>
<feature type="compositionally biased region" description="Polar residues" evidence="1">
    <location>
        <begin position="83"/>
        <end position="92"/>
    </location>
</feature>